<feature type="compositionally biased region" description="Pro residues" evidence="1">
    <location>
        <begin position="1"/>
        <end position="17"/>
    </location>
</feature>
<evidence type="ECO:0000313" key="4">
    <source>
        <dbReference type="Proteomes" id="UP000318741"/>
    </source>
</evidence>
<feature type="transmembrane region" description="Helical" evidence="2">
    <location>
        <begin position="161"/>
        <end position="177"/>
    </location>
</feature>
<keyword evidence="2" id="KW-1133">Transmembrane helix</keyword>
<gene>
    <name evidence="3" type="ORF">CA12_18970</name>
</gene>
<keyword evidence="2" id="KW-0812">Transmembrane</keyword>
<feature type="transmembrane region" description="Helical" evidence="2">
    <location>
        <begin position="52"/>
        <end position="77"/>
    </location>
</feature>
<sequence length="203" mass="21475">MPAFPSAPDPGPAPPTEPPDRQGPGPHGGPHGDREPPPQWALRTLDRLGWRWWMVTAALLPLVAGGTAFGLSVAGMANLVRSGLPPAELLTAEIPRAITLCLWPGIAACGLVVYTAPAWSARPFAVLCAAAAAALTLRAGAIDLTMTLEGRGKGAAGFYDVWPLPAALGLLAFILWQEHRHGRHTVREEEANGPTLRVWTPDE</sequence>
<feature type="transmembrane region" description="Helical" evidence="2">
    <location>
        <begin position="97"/>
        <end position="116"/>
    </location>
</feature>
<dbReference type="Proteomes" id="UP000318741">
    <property type="component" value="Chromosome"/>
</dbReference>
<dbReference type="EMBL" id="CP036265">
    <property type="protein sequence ID" value="QDT15803.1"/>
    <property type="molecule type" value="Genomic_DNA"/>
</dbReference>
<proteinExistence type="predicted"/>
<feature type="region of interest" description="Disordered" evidence="1">
    <location>
        <begin position="1"/>
        <end position="39"/>
    </location>
</feature>
<name>A0A517P8U4_9PLAN</name>
<keyword evidence="2" id="KW-0472">Membrane</keyword>
<evidence type="ECO:0000313" key="3">
    <source>
        <dbReference type="EMBL" id="QDT15803.1"/>
    </source>
</evidence>
<dbReference type="KEGG" id="acaf:CA12_18970"/>
<organism evidence="3 4">
    <name type="scientific">Alienimonas californiensis</name>
    <dbReference type="NCBI Taxonomy" id="2527989"/>
    <lineage>
        <taxon>Bacteria</taxon>
        <taxon>Pseudomonadati</taxon>
        <taxon>Planctomycetota</taxon>
        <taxon>Planctomycetia</taxon>
        <taxon>Planctomycetales</taxon>
        <taxon>Planctomycetaceae</taxon>
        <taxon>Alienimonas</taxon>
    </lineage>
</organism>
<feature type="transmembrane region" description="Helical" evidence="2">
    <location>
        <begin position="123"/>
        <end position="141"/>
    </location>
</feature>
<dbReference type="AlphaFoldDB" id="A0A517P8U4"/>
<keyword evidence="4" id="KW-1185">Reference proteome</keyword>
<dbReference type="RefSeq" id="WP_145358706.1">
    <property type="nucleotide sequence ID" value="NZ_CP036265.1"/>
</dbReference>
<accession>A0A517P8U4</accession>
<evidence type="ECO:0000256" key="1">
    <source>
        <dbReference type="SAM" id="MobiDB-lite"/>
    </source>
</evidence>
<reference evidence="3 4" key="1">
    <citation type="submission" date="2019-02" db="EMBL/GenBank/DDBJ databases">
        <title>Deep-cultivation of Planctomycetes and their phenomic and genomic characterization uncovers novel biology.</title>
        <authorList>
            <person name="Wiegand S."/>
            <person name="Jogler M."/>
            <person name="Boedeker C."/>
            <person name="Pinto D."/>
            <person name="Vollmers J."/>
            <person name="Rivas-Marin E."/>
            <person name="Kohn T."/>
            <person name="Peeters S.H."/>
            <person name="Heuer A."/>
            <person name="Rast P."/>
            <person name="Oberbeckmann S."/>
            <person name="Bunk B."/>
            <person name="Jeske O."/>
            <person name="Meyerdierks A."/>
            <person name="Storesund J.E."/>
            <person name="Kallscheuer N."/>
            <person name="Luecker S."/>
            <person name="Lage O.M."/>
            <person name="Pohl T."/>
            <person name="Merkel B.J."/>
            <person name="Hornburger P."/>
            <person name="Mueller R.-W."/>
            <person name="Bruemmer F."/>
            <person name="Labrenz M."/>
            <person name="Spormann A.M."/>
            <person name="Op den Camp H."/>
            <person name="Overmann J."/>
            <person name="Amann R."/>
            <person name="Jetten M.S.M."/>
            <person name="Mascher T."/>
            <person name="Medema M.H."/>
            <person name="Devos D.P."/>
            <person name="Kaster A.-K."/>
            <person name="Ovreas L."/>
            <person name="Rohde M."/>
            <person name="Galperin M.Y."/>
            <person name="Jogler C."/>
        </authorList>
    </citation>
    <scope>NUCLEOTIDE SEQUENCE [LARGE SCALE GENOMIC DNA]</scope>
    <source>
        <strain evidence="3 4">CA12</strain>
    </source>
</reference>
<evidence type="ECO:0000256" key="2">
    <source>
        <dbReference type="SAM" id="Phobius"/>
    </source>
</evidence>
<protein>
    <submittedName>
        <fullName evidence="3">Uncharacterized protein</fullName>
    </submittedName>
</protein>